<organism evidence="1 2">
    <name type="scientific">Pluteus cervinus</name>
    <dbReference type="NCBI Taxonomy" id="181527"/>
    <lineage>
        <taxon>Eukaryota</taxon>
        <taxon>Fungi</taxon>
        <taxon>Dikarya</taxon>
        <taxon>Basidiomycota</taxon>
        <taxon>Agaricomycotina</taxon>
        <taxon>Agaricomycetes</taxon>
        <taxon>Agaricomycetidae</taxon>
        <taxon>Agaricales</taxon>
        <taxon>Pluteineae</taxon>
        <taxon>Pluteaceae</taxon>
        <taxon>Pluteus</taxon>
    </lineage>
</organism>
<accession>A0ACD3AZD5</accession>
<reference evidence="1 2" key="1">
    <citation type="journal article" date="2019" name="Nat. Ecol. Evol.">
        <title>Megaphylogeny resolves global patterns of mushroom evolution.</title>
        <authorList>
            <person name="Varga T."/>
            <person name="Krizsan K."/>
            <person name="Foldi C."/>
            <person name="Dima B."/>
            <person name="Sanchez-Garcia M."/>
            <person name="Sanchez-Ramirez S."/>
            <person name="Szollosi G.J."/>
            <person name="Szarkandi J.G."/>
            <person name="Papp V."/>
            <person name="Albert L."/>
            <person name="Andreopoulos W."/>
            <person name="Angelini C."/>
            <person name="Antonin V."/>
            <person name="Barry K.W."/>
            <person name="Bougher N.L."/>
            <person name="Buchanan P."/>
            <person name="Buyck B."/>
            <person name="Bense V."/>
            <person name="Catcheside P."/>
            <person name="Chovatia M."/>
            <person name="Cooper J."/>
            <person name="Damon W."/>
            <person name="Desjardin D."/>
            <person name="Finy P."/>
            <person name="Geml J."/>
            <person name="Haridas S."/>
            <person name="Hughes K."/>
            <person name="Justo A."/>
            <person name="Karasinski D."/>
            <person name="Kautmanova I."/>
            <person name="Kiss B."/>
            <person name="Kocsube S."/>
            <person name="Kotiranta H."/>
            <person name="LaButti K.M."/>
            <person name="Lechner B.E."/>
            <person name="Liimatainen K."/>
            <person name="Lipzen A."/>
            <person name="Lukacs Z."/>
            <person name="Mihaltcheva S."/>
            <person name="Morgado L.N."/>
            <person name="Niskanen T."/>
            <person name="Noordeloos M.E."/>
            <person name="Ohm R.A."/>
            <person name="Ortiz-Santana B."/>
            <person name="Ovrebo C."/>
            <person name="Racz N."/>
            <person name="Riley R."/>
            <person name="Savchenko A."/>
            <person name="Shiryaev A."/>
            <person name="Soop K."/>
            <person name="Spirin V."/>
            <person name="Szebenyi C."/>
            <person name="Tomsovsky M."/>
            <person name="Tulloss R.E."/>
            <person name="Uehling J."/>
            <person name="Grigoriev I.V."/>
            <person name="Vagvolgyi C."/>
            <person name="Papp T."/>
            <person name="Martin F.M."/>
            <person name="Miettinen O."/>
            <person name="Hibbett D.S."/>
            <person name="Nagy L.G."/>
        </authorList>
    </citation>
    <scope>NUCLEOTIDE SEQUENCE [LARGE SCALE GENOMIC DNA]</scope>
    <source>
        <strain evidence="1 2">NL-1719</strain>
    </source>
</reference>
<dbReference type="Proteomes" id="UP000308600">
    <property type="component" value="Unassembled WGS sequence"/>
</dbReference>
<evidence type="ECO:0000313" key="1">
    <source>
        <dbReference type="EMBL" id="TFK70692.1"/>
    </source>
</evidence>
<dbReference type="EMBL" id="ML208309">
    <property type="protein sequence ID" value="TFK70692.1"/>
    <property type="molecule type" value="Genomic_DNA"/>
</dbReference>
<sequence length="319" mass="35232">MRLVSDTEFEFEEDELPQLKKSNNKRKRGKTVPKKEEEEDIKAKKNSKEKRGFASPDKYAHLNELPDHVREELDILFCGINPGKRSAEIGHHFGGPTNHFWPCLFESGLTPARLRPQQDGTVVDFNLGLTNLVSRPTAQEGELGKAEFPKAVPTFLAKVAYFRPRIVAFVGMGIATVVRGQVLPAKKGSKKQPSPIGLEPYKLVYPVSSDADHVVTETLFYTLPSTSGRVTQYQKSDKTKLFAHLKATVEELKERKVDTSLYHIVDVASLNSGFGATGGHSVGKLGPTGSGIVVDTIADMDLNLDELMEIKEEILEGDS</sequence>
<keyword evidence="2" id="KW-1185">Reference proteome</keyword>
<proteinExistence type="predicted"/>
<name>A0ACD3AZD5_9AGAR</name>
<protein>
    <submittedName>
        <fullName evidence="1">DNA glycosylase</fullName>
    </submittedName>
</protein>
<gene>
    <name evidence="1" type="ORF">BDN72DRAFT_939896</name>
</gene>
<evidence type="ECO:0000313" key="2">
    <source>
        <dbReference type="Proteomes" id="UP000308600"/>
    </source>
</evidence>